<dbReference type="PANTHER" id="PTHR38455:SF1">
    <property type="entry name" value="DUF951 DOMAIN-CONTAINING PROTEIN"/>
    <property type="match status" value="1"/>
</dbReference>
<dbReference type="RefSeq" id="WP_004092120.1">
    <property type="nucleotide sequence ID" value="NZ_AFGF01000015.1"/>
</dbReference>
<dbReference type="eggNOG" id="COG4481">
    <property type="taxonomic scope" value="Bacteria"/>
</dbReference>
<keyword evidence="2" id="KW-1185">Reference proteome</keyword>
<evidence type="ECO:0000313" key="2">
    <source>
        <dbReference type="Proteomes" id="UP000003240"/>
    </source>
</evidence>
<evidence type="ECO:0008006" key="3">
    <source>
        <dbReference type="Google" id="ProtNLM"/>
    </source>
</evidence>
<proteinExistence type="predicted"/>
<dbReference type="EMBL" id="AFGF01000015">
    <property type="protein sequence ID" value="EGO65720.1"/>
    <property type="molecule type" value="Genomic_DNA"/>
</dbReference>
<dbReference type="Proteomes" id="UP000003240">
    <property type="component" value="Unassembled WGS sequence"/>
</dbReference>
<dbReference type="STRING" id="1009370.ALO_01639"/>
<dbReference type="PANTHER" id="PTHR38455">
    <property type="entry name" value="HYPOTHETICAL CYTOSOLIC PROTEIN"/>
    <property type="match status" value="1"/>
</dbReference>
<dbReference type="Pfam" id="PF06107">
    <property type="entry name" value="DUF951"/>
    <property type="match status" value="1"/>
</dbReference>
<sequence length="67" mass="7455">MIPKFEIGDIVIMKKAHPCGNNRWEITRTGMDIRIKCLGCGRQVMVPRPQFEKAVKTVAGNVNQAGT</sequence>
<dbReference type="OrthoDB" id="9802710at2"/>
<evidence type="ECO:0000313" key="1">
    <source>
        <dbReference type="EMBL" id="EGO65720.1"/>
    </source>
</evidence>
<protein>
    <recommendedName>
        <fullName evidence="3">DUF951 domain-containing protein</fullName>
    </recommendedName>
</protein>
<accession>F7NE65</accession>
<dbReference type="AlphaFoldDB" id="F7NE65"/>
<dbReference type="PIRSF" id="PIRSF037263">
    <property type="entry name" value="DUF951_bac"/>
    <property type="match status" value="1"/>
</dbReference>
<organism evidence="1 2">
    <name type="scientific">Acetonema longum DSM 6540</name>
    <dbReference type="NCBI Taxonomy" id="1009370"/>
    <lineage>
        <taxon>Bacteria</taxon>
        <taxon>Bacillati</taxon>
        <taxon>Bacillota</taxon>
        <taxon>Negativicutes</taxon>
        <taxon>Acetonemataceae</taxon>
        <taxon>Acetonema</taxon>
    </lineage>
</organism>
<comment type="caution">
    <text evidence="1">The sequence shown here is derived from an EMBL/GenBank/DDBJ whole genome shotgun (WGS) entry which is preliminary data.</text>
</comment>
<reference evidence="1 2" key="1">
    <citation type="journal article" date="2011" name="EMBO J.">
        <title>Structural diversity of bacterial flagellar motors.</title>
        <authorList>
            <person name="Chen S."/>
            <person name="Beeby M."/>
            <person name="Murphy G.E."/>
            <person name="Leadbetter J.R."/>
            <person name="Hendrixson D.R."/>
            <person name="Briegel A."/>
            <person name="Li Z."/>
            <person name="Shi J."/>
            <person name="Tocheva E.I."/>
            <person name="Muller A."/>
            <person name="Dobro M.J."/>
            <person name="Jensen G.J."/>
        </authorList>
    </citation>
    <scope>NUCLEOTIDE SEQUENCE [LARGE SCALE GENOMIC DNA]</scope>
    <source>
        <strain evidence="1 2">DSM 6540</strain>
    </source>
</reference>
<name>F7NE65_9FIRM</name>
<dbReference type="InterPro" id="IPR009296">
    <property type="entry name" value="DUF951"/>
</dbReference>
<gene>
    <name evidence="1" type="ORF">ALO_01639</name>
</gene>